<protein>
    <submittedName>
        <fullName evidence="1">Uncharacterized protein</fullName>
    </submittedName>
</protein>
<dbReference type="Proteomes" id="UP000515275">
    <property type="component" value="Chromosome"/>
</dbReference>
<dbReference type="AlphaFoldDB" id="A0A7G7YMT1"/>
<dbReference type="RefSeq" id="WP_185769350.1">
    <property type="nucleotide sequence ID" value="NZ_CP046883.1"/>
</dbReference>
<gene>
    <name evidence="1" type="ORF">GP473_03140</name>
</gene>
<dbReference type="KEGG" id="cans:GP473_03140"/>
<evidence type="ECO:0000313" key="1">
    <source>
        <dbReference type="EMBL" id="QNH95801.1"/>
    </source>
</evidence>
<name>A0A7G7YMT1_9CORY</name>
<accession>A0A7G7YMT1</accession>
<reference evidence="1 2" key="1">
    <citation type="submission" date="2019-12" db="EMBL/GenBank/DDBJ databases">
        <title>Corynebacterium sp. nov., isolated from feces of the Anser Albifrons in China.</title>
        <authorList>
            <person name="Liu Q."/>
        </authorList>
    </citation>
    <scope>NUCLEOTIDE SEQUENCE [LARGE SCALE GENOMIC DNA]</scope>
    <source>
        <strain evidence="1 2">23H37-10</strain>
    </source>
</reference>
<dbReference type="EMBL" id="CP046883">
    <property type="protein sequence ID" value="QNH95801.1"/>
    <property type="molecule type" value="Genomic_DNA"/>
</dbReference>
<evidence type="ECO:0000313" key="2">
    <source>
        <dbReference type="Proteomes" id="UP000515275"/>
    </source>
</evidence>
<keyword evidence="2" id="KW-1185">Reference proteome</keyword>
<organism evidence="1 2">
    <name type="scientific">Corynebacterium anserum</name>
    <dbReference type="NCBI Taxonomy" id="2684406"/>
    <lineage>
        <taxon>Bacteria</taxon>
        <taxon>Bacillati</taxon>
        <taxon>Actinomycetota</taxon>
        <taxon>Actinomycetes</taxon>
        <taxon>Mycobacteriales</taxon>
        <taxon>Corynebacteriaceae</taxon>
        <taxon>Corynebacterium</taxon>
    </lineage>
</organism>
<proteinExistence type="predicted"/>
<sequence length="213" mass="23515">MSAAENTVDHIDVASMVIATAHNVREMLQRSSVWGRMNDGTLPFAGRASYLEQHWEGLRVLLAALDKFDGVADVVELREQLRRTVEKMGDALDRSHSTARWRDHHVTMPSMLQFRRQVADMDERGDLVALVAHSVVRLAAVGACPVPSKAGEMSIPAVTIVRDEEQEEHFAEELSAALVLMMAHGSDVVRAYQGQKRASSCAVTAAMIRNALR</sequence>